<dbReference type="NCBIfam" id="TIGR04025">
    <property type="entry name" value="PPOX_FMN_DR2398"/>
    <property type="match status" value="1"/>
</dbReference>
<dbReference type="RefSeq" id="WP_151176316.1">
    <property type="nucleotide sequence ID" value="NZ_CP042906.1"/>
</dbReference>
<organism evidence="2 3">
    <name type="scientific">Hypericibacter terrae</name>
    <dbReference type="NCBI Taxonomy" id="2602015"/>
    <lineage>
        <taxon>Bacteria</taxon>
        <taxon>Pseudomonadati</taxon>
        <taxon>Pseudomonadota</taxon>
        <taxon>Alphaproteobacteria</taxon>
        <taxon>Rhodospirillales</taxon>
        <taxon>Dongiaceae</taxon>
        <taxon>Hypericibacter</taxon>
    </lineage>
</organism>
<protein>
    <recommendedName>
        <fullName evidence="1">Pyridoxamine 5'-phosphate oxidase N-terminal domain-containing protein</fullName>
    </recommendedName>
</protein>
<dbReference type="SUPFAM" id="SSF50475">
    <property type="entry name" value="FMN-binding split barrel"/>
    <property type="match status" value="1"/>
</dbReference>
<dbReference type="InterPro" id="IPR012349">
    <property type="entry name" value="Split_barrel_FMN-bd"/>
</dbReference>
<reference evidence="2 3" key="1">
    <citation type="submission" date="2019-08" db="EMBL/GenBank/DDBJ databases">
        <title>Hyperibacter terrae gen. nov., sp. nov. and Hyperibacter viscosus sp. nov., two new members in the family Rhodospirillaceae isolated from the rhizosphere of Hypericum perforatum.</title>
        <authorList>
            <person name="Noviana Z."/>
        </authorList>
    </citation>
    <scope>NUCLEOTIDE SEQUENCE [LARGE SCALE GENOMIC DNA]</scope>
    <source>
        <strain evidence="2 3">R5913</strain>
    </source>
</reference>
<dbReference type="InterPro" id="IPR024029">
    <property type="entry name" value="Pyridox_Oxase_FMN-dep"/>
</dbReference>
<evidence type="ECO:0000259" key="1">
    <source>
        <dbReference type="Pfam" id="PF01243"/>
    </source>
</evidence>
<dbReference type="PANTHER" id="PTHR42815:SF2">
    <property type="entry name" value="FAD-BINDING, PUTATIVE (AFU_ORTHOLOGUE AFUA_6G07600)-RELATED"/>
    <property type="match status" value="1"/>
</dbReference>
<dbReference type="KEGG" id="htq:FRZ44_11870"/>
<dbReference type="Pfam" id="PF01243">
    <property type="entry name" value="PNPOx_N"/>
    <property type="match status" value="1"/>
</dbReference>
<gene>
    <name evidence="2" type="ORF">FRZ44_11870</name>
</gene>
<sequence length="226" mass="24882">MSDDSRLSPGDDPWQIRDQAGLRALFGEVDGGAARKSIPFLDRHCRGFIGLSPFLCLGTFGADGRADVSPRGDQPGFVQILDDRTLAIPDRPGNNRLDSLTNIVGNPQVGMIFLIPGFEDTLRVNGKAVLTRDPALLGGMAVNNKEPKVAIKVAVEEAFLHCAKAFKRSRLWDPTAQVDRKTMPSLVRMIMEQIAEAETRQPPKVDDALVAAYECEVEEDYRTNLY</sequence>
<dbReference type="EMBL" id="CP042906">
    <property type="protein sequence ID" value="QEX15898.1"/>
    <property type="molecule type" value="Genomic_DNA"/>
</dbReference>
<dbReference type="OrthoDB" id="9790331at2"/>
<dbReference type="PANTHER" id="PTHR42815">
    <property type="entry name" value="FAD-BINDING, PUTATIVE (AFU_ORTHOLOGUE AFUA_6G07600)-RELATED"/>
    <property type="match status" value="1"/>
</dbReference>
<dbReference type="Proteomes" id="UP000326202">
    <property type="component" value="Chromosome"/>
</dbReference>
<proteinExistence type="predicted"/>
<name>A0A5J6MEL2_9PROT</name>
<dbReference type="Gene3D" id="2.30.110.10">
    <property type="entry name" value="Electron Transport, Fmn-binding Protein, Chain A"/>
    <property type="match status" value="1"/>
</dbReference>
<keyword evidence="3" id="KW-1185">Reference proteome</keyword>
<dbReference type="AlphaFoldDB" id="A0A5J6MEL2"/>
<evidence type="ECO:0000313" key="3">
    <source>
        <dbReference type="Proteomes" id="UP000326202"/>
    </source>
</evidence>
<accession>A0A5J6MEL2</accession>
<dbReference type="InterPro" id="IPR011576">
    <property type="entry name" value="Pyridox_Oxase_N"/>
</dbReference>
<feature type="domain" description="Pyridoxamine 5'-phosphate oxidase N-terminal" evidence="1">
    <location>
        <begin position="42"/>
        <end position="162"/>
    </location>
</feature>
<evidence type="ECO:0000313" key="2">
    <source>
        <dbReference type="EMBL" id="QEX15898.1"/>
    </source>
</evidence>